<evidence type="ECO:0000313" key="2">
    <source>
        <dbReference type="Proteomes" id="UP000001055"/>
    </source>
</evidence>
<dbReference type="RefSeq" id="XP_001793182.1">
    <property type="nucleotide sequence ID" value="XM_001793130.1"/>
</dbReference>
<protein>
    <submittedName>
        <fullName evidence="1">Uncharacterized protein</fullName>
    </submittedName>
</protein>
<evidence type="ECO:0000313" key="1">
    <source>
        <dbReference type="EMBL" id="EAT89311.1"/>
    </source>
</evidence>
<dbReference type="EMBL" id="CH445328">
    <property type="protein sequence ID" value="EAT89311.1"/>
    <property type="molecule type" value="Genomic_DNA"/>
</dbReference>
<dbReference type="InParanoid" id="Q0V084"/>
<sequence>MSDVHIANPNAVRSYGKVKAIENRMTIHVVALASHFVCHLKSRY</sequence>
<reference evidence="2" key="1">
    <citation type="journal article" date="2007" name="Plant Cell">
        <title>Dothideomycete-plant interactions illuminated by genome sequencing and EST analysis of the wheat pathogen Stagonospora nodorum.</title>
        <authorList>
            <person name="Hane J.K."/>
            <person name="Lowe R.G."/>
            <person name="Solomon P.S."/>
            <person name="Tan K.C."/>
            <person name="Schoch C.L."/>
            <person name="Spatafora J.W."/>
            <person name="Crous P.W."/>
            <person name="Kodira C."/>
            <person name="Birren B.W."/>
            <person name="Galagan J.E."/>
            <person name="Torriani S.F."/>
            <person name="McDonald B.A."/>
            <person name="Oliver R.P."/>
        </authorList>
    </citation>
    <scope>NUCLEOTIDE SEQUENCE [LARGE SCALE GENOMIC DNA]</scope>
    <source>
        <strain evidence="2">SN15 / ATCC MYA-4574 / FGSC 10173</strain>
    </source>
</reference>
<organism evidence="1 2">
    <name type="scientific">Phaeosphaeria nodorum (strain SN15 / ATCC MYA-4574 / FGSC 10173)</name>
    <name type="common">Glume blotch fungus</name>
    <name type="synonym">Parastagonospora nodorum</name>
    <dbReference type="NCBI Taxonomy" id="321614"/>
    <lineage>
        <taxon>Eukaryota</taxon>
        <taxon>Fungi</taxon>
        <taxon>Dikarya</taxon>
        <taxon>Ascomycota</taxon>
        <taxon>Pezizomycotina</taxon>
        <taxon>Dothideomycetes</taxon>
        <taxon>Pleosporomycetidae</taxon>
        <taxon>Pleosporales</taxon>
        <taxon>Pleosporineae</taxon>
        <taxon>Phaeosphaeriaceae</taxon>
        <taxon>Parastagonospora</taxon>
    </lineage>
</organism>
<name>Q0V084_PHANO</name>
<dbReference type="AlphaFoldDB" id="Q0V084"/>
<dbReference type="GeneID" id="5970039"/>
<dbReference type="KEGG" id="pno:SNOG_02580"/>
<proteinExistence type="predicted"/>
<gene>
    <name evidence="1" type="ORF">SNOG_02580</name>
</gene>
<dbReference type="Proteomes" id="UP000001055">
    <property type="component" value="Unassembled WGS sequence"/>
</dbReference>
<accession>Q0V084</accession>